<proteinExistence type="predicted"/>
<accession>A0A7J8TBJ5</accession>
<comment type="caution">
    <text evidence="1">The sequence shown here is derived from an EMBL/GenBank/DDBJ whole genome shotgun (WGS) entry which is preliminary data.</text>
</comment>
<evidence type="ECO:0000313" key="2">
    <source>
        <dbReference type="Proteomes" id="UP000593561"/>
    </source>
</evidence>
<reference evidence="1 2" key="1">
    <citation type="journal article" date="2019" name="Genome Biol. Evol.">
        <title>Insights into the evolution of the New World diploid cottons (Gossypium, subgenus Houzingenia) based on genome sequencing.</title>
        <authorList>
            <person name="Grover C.E."/>
            <person name="Arick M.A. 2nd"/>
            <person name="Thrash A."/>
            <person name="Conover J.L."/>
            <person name="Sanders W.S."/>
            <person name="Peterson D.G."/>
            <person name="Frelichowski J.E."/>
            <person name="Scheffler J.A."/>
            <person name="Scheffler B.E."/>
            <person name="Wendel J.F."/>
        </authorList>
    </citation>
    <scope>NUCLEOTIDE SEQUENCE [LARGE SCALE GENOMIC DNA]</scope>
    <source>
        <strain evidence="1">27</strain>
        <tissue evidence="1">Leaf</tissue>
    </source>
</reference>
<gene>
    <name evidence="1" type="ORF">Godav_022003</name>
</gene>
<dbReference type="AlphaFoldDB" id="A0A7J8TBJ5"/>
<dbReference type="Proteomes" id="UP000593561">
    <property type="component" value="Unassembled WGS sequence"/>
</dbReference>
<keyword evidence="2" id="KW-1185">Reference proteome</keyword>
<protein>
    <submittedName>
        <fullName evidence="1">Uncharacterized protein</fullName>
    </submittedName>
</protein>
<evidence type="ECO:0000313" key="1">
    <source>
        <dbReference type="EMBL" id="MBA0635546.1"/>
    </source>
</evidence>
<sequence length="28" mass="3127">MTLLCCLKIQADRVYSRAVNKGDSKCIP</sequence>
<organism evidence="1 2">
    <name type="scientific">Gossypium davidsonii</name>
    <name type="common">Davidson's cotton</name>
    <name type="synonym">Gossypium klotzschianum subsp. davidsonii</name>
    <dbReference type="NCBI Taxonomy" id="34287"/>
    <lineage>
        <taxon>Eukaryota</taxon>
        <taxon>Viridiplantae</taxon>
        <taxon>Streptophyta</taxon>
        <taxon>Embryophyta</taxon>
        <taxon>Tracheophyta</taxon>
        <taxon>Spermatophyta</taxon>
        <taxon>Magnoliopsida</taxon>
        <taxon>eudicotyledons</taxon>
        <taxon>Gunneridae</taxon>
        <taxon>Pentapetalae</taxon>
        <taxon>rosids</taxon>
        <taxon>malvids</taxon>
        <taxon>Malvales</taxon>
        <taxon>Malvaceae</taxon>
        <taxon>Malvoideae</taxon>
        <taxon>Gossypium</taxon>
    </lineage>
</organism>
<name>A0A7J8TBJ5_GOSDV</name>
<dbReference type="EMBL" id="JABFAC010242219">
    <property type="protein sequence ID" value="MBA0635546.1"/>
    <property type="molecule type" value="Genomic_DNA"/>
</dbReference>